<protein>
    <recommendedName>
        <fullName evidence="3">DUF1403 family protein</fullName>
    </recommendedName>
</protein>
<evidence type="ECO:0000313" key="2">
    <source>
        <dbReference type="Proteomes" id="UP000556329"/>
    </source>
</evidence>
<dbReference type="Proteomes" id="UP000556329">
    <property type="component" value="Unassembled WGS sequence"/>
</dbReference>
<gene>
    <name evidence="1" type="ORF">HNQ71_006522</name>
</gene>
<reference evidence="1 2" key="1">
    <citation type="submission" date="2020-08" db="EMBL/GenBank/DDBJ databases">
        <title>Genomic Encyclopedia of Type Strains, Phase IV (KMG-IV): sequencing the most valuable type-strain genomes for metagenomic binning, comparative biology and taxonomic classification.</title>
        <authorList>
            <person name="Goeker M."/>
        </authorList>
    </citation>
    <scope>NUCLEOTIDE SEQUENCE [LARGE SCALE GENOMIC DNA]</scope>
    <source>
        <strain evidence="1 2">DSM 100039</strain>
    </source>
</reference>
<evidence type="ECO:0000313" key="1">
    <source>
        <dbReference type="EMBL" id="MBB6413813.1"/>
    </source>
</evidence>
<dbReference type="AlphaFoldDB" id="A0A841PJJ9"/>
<proteinExistence type="predicted"/>
<keyword evidence="2" id="KW-1185">Reference proteome</keyword>
<comment type="caution">
    <text evidence="1">The sequence shown here is derived from an EMBL/GenBank/DDBJ whole genome shotgun (WGS) entry which is preliminary data.</text>
</comment>
<dbReference type="EMBL" id="JACHEF010000010">
    <property type="protein sequence ID" value="MBB6413813.1"/>
    <property type="molecule type" value="Genomic_DNA"/>
</dbReference>
<sequence length="288" mass="30740">MAGAALNALDMLLRSDPLWAGAWRQRLALKSAAAAVRLAGRTEDEAALRDVWTLRALGTDPSALGPAGGILLAWRRLASKASGLDADTLADIVDRLGLRWSDAFAGIREEMDGLLARSGTPAPHAAAAIVSHVHAARPDAEPLGWWLADLVLAQKLRWQRPVPLLMAQVFTPAFRAEGGRGSGTRLRPGGDGFERAVCLALAHGAAEACQLGAELGRRADRLVAVTPKLRTKGAGEAVQKLLDEDAVSGSFATGNLSRFASRRLFERLQTFDAVRELSGRPTFRLYGL</sequence>
<accession>A0A841PJJ9</accession>
<name>A0A841PJJ9_9HYPH</name>
<dbReference type="Pfam" id="PF07183">
    <property type="entry name" value="DUF1403"/>
    <property type="match status" value="1"/>
</dbReference>
<evidence type="ECO:0008006" key="3">
    <source>
        <dbReference type="Google" id="ProtNLM"/>
    </source>
</evidence>
<dbReference type="InterPro" id="IPR009843">
    <property type="entry name" value="DUF1403"/>
</dbReference>
<organism evidence="1 2">
    <name type="scientific">Mesorhizobium sangaii</name>
    <dbReference type="NCBI Taxonomy" id="505389"/>
    <lineage>
        <taxon>Bacteria</taxon>
        <taxon>Pseudomonadati</taxon>
        <taxon>Pseudomonadota</taxon>
        <taxon>Alphaproteobacteria</taxon>
        <taxon>Hyphomicrobiales</taxon>
        <taxon>Phyllobacteriaceae</taxon>
        <taxon>Mesorhizobium</taxon>
    </lineage>
</organism>